<keyword evidence="3" id="KW-0238">DNA-binding</keyword>
<gene>
    <name evidence="5" type="ORF">COM42_000525</name>
</gene>
<organism evidence="5">
    <name type="scientific">Wolbachia pipientis</name>
    <dbReference type="NCBI Taxonomy" id="955"/>
    <lineage>
        <taxon>Bacteria</taxon>
        <taxon>Pseudomonadati</taxon>
        <taxon>Pseudomonadota</taxon>
        <taxon>Alphaproteobacteria</taxon>
        <taxon>Rickettsiales</taxon>
        <taxon>Anaplasmataceae</taxon>
        <taxon>Wolbachieae</taxon>
        <taxon>Wolbachia</taxon>
    </lineage>
</organism>
<name>A0A6C1U384_WOLPI</name>
<dbReference type="GO" id="GO:0140664">
    <property type="term" value="F:ATP-dependent DNA damage sensor activity"/>
    <property type="evidence" value="ECO:0007669"/>
    <property type="project" value="InterPro"/>
</dbReference>
<dbReference type="GO" id="GO:0030983">
    <property type="term" value="F:mismatched DNA binding"/>
    <property type="evidence" value="ECO:0007669"/>
    <property type="project" value="InterPro"/>
</dbReference>
<dbReference type="EMBL" id="NWVJ02000018">
    <property type="protein sequence ID" value="TVS99040.1"/>
    <property type="molecule type" value="Genomic_DNA"/>
</dbReference>
<dbReference type="GO" id="GO:0006298">
    <property type="term" value="P:mismatch repair"/>
    <property type="evidence" value="ECO:0007669"/>
    <property type="project" value="InterPro"/>
</dbReference>
<feature type="non-terminal residue" evidence="5">
    <location>
        <position position="1"/>
    </location>
</feature>
<dbReference type="PANTHER" id="PTHR11361:SF34">
    <property type="entry name" value="DNA MISMATCH REPAIR PROTEIN MSH1, MITOCHONDRIAL"/>
    <property type="match status" value="1"/>
</dbReference>
<sequence length="63" mass="7186">GEYLENVKCFCMKIKEWKGEVIFLHEVIEGVADESYGIHVAKLAGFPDSVLNRAREVFEELKA</sequence>
<evidence type="ECO:0000256" key="3">
    <source>
        <dbReference type="ARBA" id="ARBA00023125"/>
    </source>
</evidence>
<dbReference type="SUPFAM" id="SSF52540">
    <property type="entry name" value="P-loop containing nucleoside triphosphate hydrolases"/>
    <property type="match status" value="1"/>
</dbReference>
<accession>A0A6C1U384</accession>
<dbReference type="PANTHER" id="PTHR11361">
    <property type="entry name" value="DNA MISMATCH REPAIR PROTEIN MUTS FAMILY MEMBER"/>
    <property type="match status" value="1"/>
</dbReference>
<keyword evidence="1" id="KW-0547">Nucleotide-binding</keyword>
<evidence type="ECO:0000313" key="5">
    <source>
        <dbReference type="EMBL" id="TVS99040.1"/>
    </source>
</evidence>
<comment type="caution">
    <text evidence="5">The sequence shown here is derived from an EMBL/GenBank/DDBJ whole genome shotgun (WGS) entry which is preliminary data.</text>
</comment>
<evidence type="ECO:0000256" key="2">
    <source>
        <dbReference type="ARBA" id="ARBA00022840"/>
    </source>
</evidence>
<evidence type="ECO:0000256" key="1">
    <source>
        <dbReference type="ARBA" id="ARBA00022741"/>
    </source>
</evidence>
<dbReference type="Proteomes" id="UP000218080">
    <property type="component" value="Unassembled WGS sequence"/>
</dbReference>
<dbReference type="InterPro" id="IPR027417">
    <property type="entry name" value="P-loop_NTPase"/>
</dbReference>
<reference evidence="5" key="1">
    <citation type="submission" date="2019-07" db="EMBL/GenBank/DDBJ databases">
        <title>Genome assemblies of Wolbachia strains wAlbA and wAlbB in wild caught Aedes albopictus specimens.</title>
        <authorList>
            <person name="Kulkarni A."/>
            <person name="Yu W."/>
            <person name="Xue R.-D."/>
            <person name="Ma Y."/>
            <person name="Xu J."/>
        </authorList>
    </citation>
    <scope>NUCLEOTIDE SEQUENCE</scope>
    <source>
        <strain evidence="5">HN2016</strain>
    </source>
</reference>
<dbReference type="Gene3D" id="3.40.50.300">
    <property type="entry name" value="P-loop containing nucleotide triphosphate hydrolases"/>
    <property type="match status" value="1"/>
</dbReference>
<dbReference type="InterPro" id="IPR000432">
    <property type="entry name" value="DNA_mismatch_repair_MutS_C"/>
</dbReference>
<protein>
    <recommendedName>
        <fullName evidence="4">DNA mismatch repair proteins mutS family domain-containing protein</fullName>
    </recommendedName>
</protein>
<feature type="domain" description="DNA mismatch repair proteins mutS family" evidence="4">
    <location>
        <begin position="4"/>
        <end position="62"/>
    </location>
</feature>
<keyword evidence="2" id="KW-0067">ATP-binding</keyword>
<dbReference type="GO" id="GO:0005524">
    <property type="term" value="F:ATP binding"/>
    <property type="evidence" value="ECO:0007669"/>
    <property type="project" value="UniProtKB-KW"/>
</dbReference>
<dbReference type="AlphaFoldDB" id="A0A6C1U384"/>
<dbReference type="InterPro" id="IPR045076">
    <property type="entry name" value="MutS"/>
</dbReference>
<dbReference type="Pfam" id="PF00488">
    <property type="entry name" value="MutS_V"/>
    <property type="match status" value="1"/>
</dbReference>
<evidence type="ECO:0000259" key="4">
    <source>
        <dbReference type="Pfam" id="PF00488"/>
    </source>
</evidence>
<proteinExistence type="predicted"/>